<reference evidence="1 2" key="1">
    <citation type="journal article" date="2023" name="Plants (Basel)">
        <title>Bridging the Gap: Combining Genomics and Transcriptomics Approaches to Understand Stylosanthes scabra, an Orphan Legume from the Brazilian Caatinga.</title>
        <authorList>
            <person name="Ferreira-Neto J.R.C."/>
            <person name="da Silva M.D."/>
            <person name="Binneck E."/>
            <person name="de Melo N.F."/>
            <person name="da Silva R.H."/>
            <person name="de Melo A.L.T.M."/>
            <person name="Pandolfi V."/>
            <person name="Bustamante F.O."/>
            <person name="Brasileiro-Vidal A.C."/>
            <person name="Benko-Iseppon A.M."/>
        </authorList>
    </citation>
    <scope>NUCLEOTIDE SEQUENCE [LARGE SCALE GENOMIC DNA]</scope>
    <source>
        <tissue evidence="1">Leaves</tissue>
    </source>
</reference>
<organism evidence="1 2">
    <name type="scientific">Stylosanthes scabra</name>
    <dbReference type="NCBI Taxonomy" id="79078"/>
    <lineage>
        <taxon>Eukaryota</taxon>
        <taxon>Viridiplantae</taxon>
        <taxon>Streptophyta</taxon>
        <taxon>Embryophyta</taxon>
        <taxon>Tracheophyta</taxon>
        <taxon>Spermatophyta</taxon>
        <taxon>Magnoliopsida</taxon>
        <taxon>eudicotyledons</taxon>
        <taxon>Gunneridae</taxon>
        <taxon>Pentapetalae</taxon>
        <taxon>rosids</taxon>
        <taxon>fabids</taxon>
        <taxon>Fabales</taxon>
        <taxon>Fabaceae</taxon>
        <taxon>Papilionoideae</taxon>
        <taxon>50 kb inversion clade</taxon>
        <taxon>dalbergioids sensu lato</taxon>
        <taxon>Dalbergieae</taxon>
        <taxon>Pterocarpus clade</taxon>
        <taxon>Stylosanthes</taxon>
    </lineage>
</organism>
<accession>A0ABU6W2K1</accession>
<sequence length="87" mass="9839">MIESQNIPRLENVIDGADEFKANYEVGDKNEDGKWLQEVMHAFVRNDSFGIAATKDGDFVIRMGFTSRELMISAKDTQSPEELITRA</sequence>
<evidence type="ECO:0000313" key="2">
    <source>
        <dbReference type="Proteomes" id="UP001341840"/>
    </source>
</evidence>
<protein>
    <submittedName>
        <fullName evidence="1">Uncharacterized protein</fullName>
    </submittedName>
</protein>
<proteinExistence type="predicted"/>
<gene>
    <name evidence="1" type="ORF">PIB30_000539</name>
</gene>
<name>A0ABU6W2K1_9FABA</name>
<dbReference type="EMBL" id="JASCZI010181244">
    <property type="protein sequence ID" value="MED6179427.1"/>
    <property type="molecule type" value="Genomic_DNA"/>
</dbReference>
<evidence type="ECO:0000313" key="1">
    <source>
        <dbReference type="EMBL" id="MED6179427.1"/>
    </source>
</evidence>
<comment type="caution">
    <text evidence="1">The sequence shown here is derived from an EMBL/GenBank/DDBJ whole genome shotgun (WGS) entry which is preliminary data.</text>
</comment>
<keyword evidence="2" id="KW-1185">Reference proteome</keyword>
<dbReference type="Proteomes" id="UP001341840">
    <property type="component" value="Unassembled WGS sequence"/>
</dbReference>